<dbReference type="PANTHER" id="PTHR30502">
    <property type="entry name" value="2-KETO-3-DEOXY-L-RHAMNONATE ALDOLASE"/>
    <property type="match status" value="1"/>
</dbReference>
<evidence type="ECO:0000256" key="3">
    <source>
        <dbReference type="ARBA" id="ARBA00023239"/>
    </source>
</evidence>
<dbReference type="PANTHER" id="PTHR30502:SF0">
    <property type="entry name" value="PHOSPHOENOLPYRUVATE CARBOXYLASE FAMILY PROTEIN"/>
    <property type="match status" value="1"/>
</dbReference>
<evidence type="ECO:0000259" key="4">
    <source>
        <dbReference type="Pfam" id="PF03328"/>
    </source>
</evidence>
<dbReference type="EMBL" id="JBHRTR010000028">
    <property type="protein sequence ID" value="MFC3228619.1"/>
    <property type="molecule type" value="Genomic_DNA"/>
</dbReference>
<evidence type="ECO:0000256" key="2">
    <source>
        <dbReference type="ARBA" id="ARBA00022723"/>
    </source>
</evidence>
<dbReference type="Gene3D" id="3.20.20.60">
    <property type="entry name" value="Phosphoenolpyruvate-binding domains"/>
    <property type="match status" value="1"/>
</dbReference>
<keyword evidence="6" id="KW-1185">Reference proteome</keyword>
<name>A0ABV7L228_9PROT</name>
<dbReference type="SUPFAM" id="SSF51621">
    <property type="entry name" value="Phosphoenolpyruvate/pyruvate domain"/>
    <property type="match status" value="1"/>
</dbReference>
<dbReference type="InterPro" id="IPR040442">
    <property type="entry name" value="Pyrv_kinase-like_dom_sf"/>
</dbReference>
<accession>A0ABV7L228</accession>
<dbReference type="Proteomes" id="UP001595528">
    <property type="component" value="Unassembled WGS sequence"/>
</dbReference>
<reference evidence="6" key="1">
    <citation type="journal article" date="2019" name="Int. J. Syst. Evol. Microbiol.">
        <title>The Global Catalogue of Microorganisms (GCM) 10K type strain sequencing project: providing services to taxonomists for standard genome sequencing and annotation.</title>
        <authorList>
            <consortium name="The Broad Institute Genomics Platform"/>
            <consortium name="The Broad Institute Genome Sequencing Center for Infectious Disease"/>
            <person name="Wu L."/>
            <person name="Ma J."/>
        </authorList>
    </citation>
    <scope>NUCLEOTIDE SEQUENCE [LARGE SCALE GENOMIC DNA]</scope>
    <source>
        <strain evidence="6">KCTC 42964</strain>
    </source>
</reference>
<dbReference type="Pfam" id="PF03328">
    <property type="entry name" value="HpcH_HpaI"/>
    <property type="match status" value="1"/>
</dbReference>
<dbReference type="InterPro" id="IPR005000">
    <property type="entry name" value="Aldolase/citrate-lyase_domain"/>
</dbReference>
<dbReference type="InterPro" id="IPR050251">
    <property type="entry name" value="HpcH-HpaI_aldolase"/>
</dbReference>
<dbReference type="GO" id="GO:0016829">
    <property type="term" value="F:lyase activity"/>
    <property type="evidence" value="ECO:0007669"/>
    <property type="project" value="UniProtKB-KW"/>
</dbReference>
<comment type="caution">
    <text evidence="5">The sequence shown here is derived from an EMBL/GenBank/DDBJ whole genome shotgun (WGS) entry which is preliminary data.</text>
</comment>
<protein>
    <submittedName>
        <fullName evidence="5">HpcH/HpaI aldolase/citrate lyase family protein</fullName>
    </submittedName>
</protein>
<dbReference type="InterPro" id="IPR015813">
    <property type="entry name" value="Pyrv/PenolPyrv_kinase-like_dom"/>
</dbReference>
<evidence type="ECO:0000313" key="6">
    <source>
        <dbReference type="Proteomes" id="UP001595528"/>
    </source>
</evidence>
<evidence type="ECO:0000256" key="1">
    <source>
        <dbReference type="ARBA" id="ARBA00005568"/>
    </source>
</evidence>
<evidence type="ECO:0000313" key="5">
    <source>
        <dbReference type="EMBL" id="MFC3228619.1"/>
    </source>
</evidence>
<sequence length="256" mass="26679">MRDNPVKRRLQAGETVFGTMVFEFLSPGLPQMAANAGADYLLYDMEHSGLGVADIKLQCALCRGLGIVPLVRPPSKSYADISKLLDVGAMGLVFQMVESAEEAAELVSFTRYPPVGIRGAMFGAAHDDYSAPYASATIDAANDRLLLLALVETPRGLENVEKIAAVDGIDAVHLGQGDLSVGLGIPGQMDNPQIQAAIDRVAAAAAAAGKPAAAGGGSADWGRMLLERGYRMISHASDIALFQGGLADGVAALRGR</sequence>
<dbReference type="RefSeq" id="WP_379901919.1">
    <property type="nucleotide sequence ID" value="NZ_JBHRTR010000028.1"/>
</dbReference>
<keyword evidence="3 5" id="KW-0456">Lyase</keyword>
<comment type="similarity">
    <text evidence="1">Belongs to the HpcH/HpaI aldolase family.</text>
</comment>
<feature type="domain" description="HpcH/HpaI aldolase/citrate lyase" evidence="4">
    <location>
        <begin position="31"/>
        <end position="210"/>
    </location>
</feature>
<proteinExistence type="inferred from homology"/>
<organism evidence="5 6">
    <name type="scientific">Marinibaculum pumilum</name>
    <dbReference type="NCBI Taxonomy" id="1766165"/>
    <lineage>
        <taxon>Bacteria</taxon>
        <taxon>Pseudomonadati</taxon>
        <taxon>Pseudomonadota</taxon>
        <taxon>Alphaproteobacteria</taxon>
        <taxon>Rhodospirillales</taxon>
        <taxon>Rhodospirillaceae</taxon>
        <taxon>Marinibaculum</taxon>
    </lineage>
</organism>
<keyword evidence="2" id="KW-0479">Metal-binding</keyword>
<gene>
    <name evidence="5" type="ORF">ACFOGJ_15345</name>
</gene>